<name>A0A0D0B0M2_9AGAR</name>
<dbReference type="AlphaFoldDB" id="A0A0D0B0M2"/>
<gene>
    <name evidence="3" type="ORF">GYMLUDRAFT_247642</name>
</gene>
<dbReference type="OrthoDB" id="3054003at2759"/>
<dbReference type="SMART" id="SM00343">
    <property type="entry name" value="ZnF_C2HC"/>
    <property type="match status" value="1"/>
</dbReference>
<evidence type="ECO:0000259" key="2">
    <source>
        <dbReference type="PROSITE" id="PS50158"/>
    </source>
</evidence>
<accession>A0A0D0B0M2</accession>
<dbReference type="Proteomes" id="UP000053593">
    <property type="component" value="Unassembled WGS sequence"/>
</dbReference>
<sequence length="330" mass="35833">MTTSAAHSLPNLLIFPEDCQLVGLSNWALFQDHLKSVTHATGLSGYINGTIATPTPPPTNLQGPAPAPTLVNSCSPSLEEWELRDACIVGIIYQNIKDPHFLDVTQDMTVQAMWIQLTAKFETMSAAAQTLAKECIQQFKYIAAMPFEEYFQQLEALQKSASNYDMMVQLANRPTSHTTPSNALVVSARFSAGIVCNNCKQVGHVKKNCWAKGGKSEGEGLKWYTAPKGMEPTKVVNTSSLATTLDVNPTPSTPTAAATVYNFGNFEPRGMDYSLYCSALPDAYSVRLGREASTFLGSSQSGTDSLESSSVSSRNKIPTFINSVVLHWCI</sequence>
<protein>
    <recommendedName>
        <fullName evidence="2">CCHC-type domain-containing protein</fullName>
    </recommendedName>
</protein>
<keyword evidence="1" id="KW-0479">Metal-binding</keyword>
<dbReference type="GO" id="GO:0003676">
    <property type="term" value="F:nucleic acid binding"/>
    <property type="evidence" value="ECO:0007669"/>
    <property type="project" value="InterPro"/>
</dbReference>
<dbReference type="Pfam" id="PF14223">
    <property type="entry name" value="Retrotran_gag_2"/>
    <property type="match status" value="1"/>
</dbReference>
<evidence type="ECO:0000313" key="4">
    <source>
        <dbReference type="Proteomes" id="UP000053593"/>
    </source>
</evidence>
<evidence type="ECO:0000313" key="3">
    <source>
        <dbReference type="EMBL" id="KIK56600.1"/>
    </source>
</evidence>
<proteinExistence type="predicted"/>
<dbReference type="PROSITE" id="PS50158">
    <property type="entry name" value="ZF_CCHC"/>
    <property type="match status" value="1"/>
</dbReference>
<keyword evidence="1" id="KW-0863">Zinc-finger</keyword>
<keyword evidence="1" id="KW-0862">Zinc</keyword>
<dbReference type="GO" id="GO:0008270">
    <property type="term" value="F:zinc ion binding"/>
    <property type="evidence" value="ECO:0007669"/>
    <property type="project" value="UniProtKB-KW"/>
</dbReference>
<keyword evidence="4" id="KW-1185">Reference proteome</keyword>
<evidence type="ECO:0000256" key="1">
    <source>
        <dbReference type="PROSITE-ProRule" id="PRU00047"/>
    </source>
</evidence>
<feature type="domain" description="CCHC-type" evidence="2">
    <location>
        <begin position="196"/>
        <end position="209"/>
    </location>
</feature>
<dbReference type="EMBL" id="KN834796">
    <property type="protein sequence ID" value="KIK56600.1"/>
    <property type="molecule type" value="Genomic_DNA"/>
</dbReference>
<dbReference type="InterPro" id="IPR001878">
    <property type="entry name" value="Znf_CCHC"/>
</dbReference>
<reference evidence="3 4" key="1">
    <citation type="submission" date="2014-04" db="EMBL/GenBank/DDBJ databases">
        <title>Evolutionary Origins and Diversification of the Mycorrhizal Mutualists.</title>
        <authorList>
            <consortium name="DOE Joint Genome Institute"/>
            <consortium name="Mycorrhizal Genomics Consortium"/>
            <person name="Kohler A."/>
            <person name="Kuo A."/>
            <person name="Nagy L.G."/>
            <person name="Floudas D."/>
            <person name="Copeland A."/>
            <person name="Barry K.W."/>
            <person name="Cichocki N."/>
            <person name="Veneault-Fourrey C."/>
            <person name="LaButti K."/>
            <person name="Lindquist E.A."/>
            <person name="Lipzen A."/>
            <person name="Lundell T."/>
            <person name="Morin E."/>
            <person name="Murat C."/>
            <person name="Riley R."/>
            <person name="Ohm R."/>
            <person name="Sun H."/>
            <person name="Tunlid A."/>
            <person name="Henrissat B."/>
            <person name="Grigoriev I.V."/>
            <person name="Hibbett D.S."/>
            <person name="Martin F."/>
        </authorList>
    </citation>
    <scope>NUCLEOTIDE SEQUENCE [LARGE SCALE GENOMIC DNA]</scope>
    <source>
        <strain evidence="3 4">FD-317 M1</strain>
    </source>
</reference>
<dbReference type="HOGENOM" id="CLU_078015_0_0_1"/>
<organism evidence="3 4">
    <name type="scientific">Collybiopsis luxurians FD-317 M1</name>
    <dbReference type="NCBI Taxonomy" id="944289"/>
    <lineage>
        <taxon>Eukaryota</taxon>
        <taxon>Fungi</taxon>
        <taxon>Dikarya</taxon>
        <taxon>Basidiomycota</taxon>
        <taxon>Agaricomycotina</taxon>
        <taxon>Agaricomycetes</taxon>
        <taxon>Agaricomycetidae</taxon>
        <taxon>Agaricales</taxon>
        <taxon>Marasmiineae</taxon>
        <taxon>Omphalotaceae</taxon>
        <taxon>Collybiopsis</taxon>
        <taxon>Collybiopsis luxurians</taxon>
    </lineage>
</organism>